<comment type="caution">
    <text evidence="3">The sequence shown here is derived from an EMBL/GenBank/DDBJ whole genome shotgun (WGS) entry which is preliminary data.</text>
</comment>
<protein>
    <submittedName>
        <fullName evidence="3">SRPBCC domain-containing protein</fullName>
    </submittedName>
</protein>
<dbReference type="SUPFAM" id="SSF55961">
    <property type="entry name" value="Bet v1-like"/>
    <property type="match status" value="1"/>
</dbReference>
<keyword evidence="4" id="KW-1185">Reference proteome</keyword>
<name>A0ABW2FGM2_9BACL</name>
<comment type="similarity">
    <text evidence="1">Belongs to the AHA1 family.</text>
</comment>
<evidence type="ECO:0000313" key="3">
    <source>
        <dbReference type="EMBL" id="MFC7150010.1"/>
    </source>
</evidence>
<dbReference type="Gene3D" id="3.30.530.20">
    <property type="match status" value="1"/>
</dbReference>
<evidence type="ECO:0000256" key="1">
    <source>
        <dbReference type="ARBA" id="ARBA00006817"/>
    </source>
</evidence>
<dbReference type="RefSeq" id="WP_378046274.1">
    <property type="nucleotide sequence ID" value="NZ_JBHMDN010000010.1"/>
</dbReference>
<gene>
    <name evidence="3" type="ORF">ACFQMJ_15900</name>
</gene>
<evidence type="ECO:0000259" key="2">
    <source>
        <dbReference type="Pfam" id="PF08327"/>
    </source>
</evidence>
<sequence length="141" mass="15748">MTHSANDRLPDIRQTQLFNAPIEKVWAAVSTAEGIAVWFMPSDFQPIVGYDFHLDAGPYGKSSCKVTEVDPPNRLSFNWGKDWYVTFELADKDGQTEFTLIHGGWAAEGATEFGEPHEVVRERMNGGWVGIVAKLGEYVRA</sequence>
<dbReference type="EMBL" id="JBHTAI010000009">
    <property type="protein sequence ID" value="MFC7150010.1"/>
    <property type="molecule type" value="Genomic_DNA"/>
</dbReference>
<dbReference type="Pfam" id="PF08327">
    <property type="entry name" value="AHSA1"/>
    <property type="match status" value="1"/>
</dbReference>
<dbReference type="CDD" id="cd07814">
    <property type="entry name" value="SRPBCC_CalC_Aha1-like"/>
    <property type="match status" value="1"/>
</dbReference>
<proteinExistence type="inferred from homology"/>
<dbReference type="Proteomes" id="UP001596378">
    <property type="component" value="Unassembled WGS sequence"/>
</dbReference>
<organism evidence="3 4">
    <name type="scientific">Cohnella cellulosilytica</name>
    <dbReference type="NCBI Taxonomy" id="986710"/>
    <lineage>
        <taxon>Bacteria</taxon>
        <taxon>Bacillati</taxon>
        <taxon>Bacillota</taxon>
        <taxon>Bacilli</taxon>
        <taxon>Bacillales</taxon>
        <taxon>Paenibacillaceae</taxon>
        <taxon>Cohnella</taxon>
    </lineage>
</organism>
<reference evidence="4" key="1">
    <citation type="journal article" date="2019" name="Int. J. Syst. Evol. Microbiol.">
        <title>The Global Catalogue of Microorganisms (GCM) 10K type strain sequencing project: providing services to taxonomists for standard genome sequencing and annotation.</title>
        <authorList>
            <consortium name="The Broad Institute Genomics Platform"/>
            <consortium name="The Broad Institute Genome Sequencing Center for Infectious Disease"/>
            <person name="Wu L."/>
            <person name="Ma J."/>
        </authorList>
    </citation>
    <scope>NUCLEOTIDE SEQUENCE [LARGE SCALE GENOMIC DNA]</scope>
    <source>
        <strain evidence="4">KCTC 12907</strain>
    </source>
</reference>
<evidence type="ECO:0000313" key="4">
    <source>
        <dbReference type="Proteomes" id="UP001596378"/>
    </source>
</evidence>
<accession>A0ABW2FGM2</accession>
<dbReference type="InterPro" id="IPR023393">
    <property type="entry name" value="START-like_dom_sf"/>
</dbReference>
<feature type="domain" description="Activator of Hsp90 ATPase homologue 1/2-like C-terminal" evidence="2">
    <location>
        <begin position="19"/>
        <end position="139"/>
    </location>
</feature>
<dbReference type="InterPro" id="IPR013538">
    <property type="entry name" value="ASHA1/2-like_C"/>
</dbReference>